<keyword evidence="8 10" id="KW-1133">Transmembrane helix</keyword>
<dbReference type="Gene3D" id="1.20.1560.10">
    <property type="entry name" value="ABC transporter type 1, transmembrane domain"/>
    <property type="match status" value="1"/>
</dbReference>
<dbReference type="OrthoDB" id="9806127at2"/>
<dbReference type="InterPro" id="IPR036640">
    <property type="entry name" value="ABC1_TM_sf"/>
</dbReference>
<dbReference type="Gene3D" id="3.40.50.300">
    <property type="entry name" value="P-loop containing nucleotide triphosphate hydrolases"/>
    <property type="match status" value="1"/>
</dbReference>
<dbReference type="CDD" id="cd07346">
    <property type="entry name" value="ABC_6TM_exporters"/>
    <property type="match status" value="1"/>
</dbReference>
<sequence>MSPHADKPALQLASFREVMATLKALPANPTPLWWVMALGNMGIMVAATAGSPLLLGRLIDALGDHSAFMRLLWIFIGFLLCEAFFRGVIVPWVMRDISQRYAVDLREAGLKSALQAPVPELLRLGTGAMITRLTRDVTRASDVFGIFGSRIMLLIFMIPATLVSLAFIHPMYLIPGLLVSFLLVPWIKRLVPLSNYVADRESEADARRNARLLDSIRGINTVRAYGLEKWSLGRTRESSWQALQRTGDKVTLLGLIYGESRIMHFLLIAGTMLISAWMLVNGQVSLGQITAALGLIAKLQFFLFDALHFAYNIQTGAVALSRAVALVRMGDKAQSLPIPADVSGPPEVEVRNLSFHYPNGVSVLDGLNLTLAAGTTTALVGTSGAGKSTLAALIAGLQHPTAGQVLVAGHDTATVSDVWTARQVTLLNQEVHLFAGTLREDLTMAAPEASDEELLAALAAAGLATGGVLWQRWLPQGLDTLVGAQAQELSPEVMQIISLARVILRDPPVLVMDEATSEAGSDYARLLEQAATAAAKGRTSLVVAHRLDQAVAADRVLLMEDGQIIEDGPHEELIAIEGGRYAQLWAKWNQPLV</sequence>
<evidence type="ECO:0000313" key="13">
    <source>
        <dbReference type="EMBL" id="SFG56848.1"/>
    </source>
</evidence>
<organism evidence="13 14">
    <name type="scientific">Corynebacterium spheniscorum</name>
    <dbReference type="NCBI Taxonomy" id="185761"/>
    <lineage>
        <taxon>Bacteria</taxon>
        <taxon>Bacillati</taxon>
        <taxon>Actinomycetota</taxon>
        <taxon>Actinomycetes</taxon>
        <taxon>Mycobacteriales</taxon>
        <taxon>Corynebacteriaceae</taxon>
        <taxon>Corynebacterium</taxon>
    </lineage>
</organism>
<dbReference type="InterPro" id="IPR003593">
    <property type="entry name" value="AAA+_ATPase"/>
</dbReference>
<accession>A0A1I2SW59</accession>
<evidence type="ECO:0000256" key="6">
    <source>
        <dbReference type="ARBA" id="ARBA00022741"/>
    </source>
</evidence>
<dbReference type="EMBL" id="FOPJ01000006">
    <property type="protein sequence ID" value="SFG56848.1"/>
    <property type="molecule type" value="Genomic_DNA"/>
</dbReference>
<dbReference type="InterPro" id="IPR011527">
    <property type="entry name" value="ABC1_TM_dom"/>
</dbReference>
<keyword evidence="6" id="KW-0547">Nucleotide-binding</keyword>
<evidence type="ECO:0000256" key="9">
    <source>
        <dbReference type="ARBA" id="ARBA00023136"/>
    </source>
</evidence>
<dbReference type="AlphaFoldDB" id="A0A1I2SW59"/>
<dbReference type="Pfam" id="PF00664">
    <property type="entry name" value="ABC_membrane"/>
    <property type="match status" value="1"/>
</dbReference>
<dbReference type="STRING" id="185761.SAMN05660282_01273"/>
<dbReference type="RefSeq" id="WP_092285568.1">
    <property type="nucleotide sequence ID" value="NZ_FOPJ01000006.1"/>
</dbReference>
<dbReference type="InterPro" id="IPR039421">
    <property type="entry name" value="Type_1_exporter"/>
</dbReference>
<evidence type="ECO:0000256" key="10">
    <source>
        <dbReference type="SAM" id="Phobius"/>
    </source>
</evidence>
<dbReference type="InterPro" id="IPR027417">
    <property type="entry name" value="P-loop_NTPase"/>
</dbReference>
<name>A0A1I2SW59_9CORY</name>
<dbReference type="PANTHER" id="PTHR43394:SF1">
    <property type="entry name" value="ATP-BINDING CASSETTE SUB-FAMILY B MEMBER 10, MITOCHONDRIAL"/>
    <property type="match status" value="1"/>
</dbReference>
<dbReference type="SUPFAM" id="SSF52540">
    <property type="entry name" value="P-loop containing nucleoside triphosphate hydrolases"/>
    <property type="match status" value="1"/>
</dbReference>
<keyword evidence="9 10" id="KW-0472">Membrane</keyword>
<dbReference type="GO" id="GO:0015421">
    <property type="term" value="F:ABC-type oligopeptide transporter activity"/>
    <property type="evidence" value="ECO:0007669"/>
    <property type="project" value="TreeGrafter"/>
</dbReference>
<keyword evidence="2" id="KW-0813">Transport</keyword>
<feature type="domain" description="ABC transporter" evidence="11">
    <location>
        <begin position="348"/>
        <end position="586"/>
    </location>
</feature>
<evidence type="ECO:0000259" key="11">
    <source>
        <dbReference type="PROSITE" id="PS50893"/>
    </source>
</evidence>
<dbReference type="PROSITE" id="PS50893">
    <property type="entry name" value="ABC_TRANSPORTER_2"/>
    <property type="match status" value="1"/>
</dbReference>
<dbReference type="Pfam" id="PF00005">
    <property type="entry name" value="ABC_tran"/>
    <property type="match status" value="1"/>
</dbReference>
<evidence type="ECO:0000256" key="1">
    <source>
        <dbReference type="ARBA" id="ARBA00004651"/>
    </source>
</evidence>
<evidence type="ECO:0000313" key="14">
    <source>
        <dbReference type="Proteomes" id="UP000199065"/>
    </source>
</evidence>
<evidence type="ECO:0000259" key="12">
    <source>
        <dbReference type="PROSITE" id="PS50929"/>
    </source>
</evidence>
<comment type="subcellular location">
    <subcellularLocation>
        <location evidence="1">Cell membrane</location>
        <topology evidence="1">Multi-pass membrane protein</topology>
    </subcellularLocation>
</comment>
<keyword evidence="14" id="KW-1185">Reference proteome</keyword>
<feature type="domain" description="ABC transmembrane type-1" evidence="12">
    <location>
        <begin position="43"/>
        <end position="315"/>
    </location>
</feature>
<dbReference type="InterPro" id="IPR003439">
    <property type="entry name" value="ABC_transporter-like_ATP-bd"/>
</dbReference>
<evidence type="ECO:0000256" key="3">
    <source>
        <dbReference type="ARBA" id="ARBA00022475"/>
    </source>
</evidence>
<dbReference type="SMART" id="SM00382">
    <property type="entry name" value="AAA"/>
    <property type="match status" value="1"/>
</dbReference>
<keyword evidence="4" id="KW-0997">Cell inner membrane</keyword>
<keyword evidence="3" id="KW-1003">Cell membrane</keyword>
<dbReference type="PROSITE" id="PS50929">
    <property type="entry name" value="ABC_TM1F"/>
    <property type="match status" value="1"/>
</dbReference>
<evidence type="ECO:0000256" key="5">
    <source>
        <dbReference type="ARBA" id="ARBA00022692"/>
    </source>
</evidence>
<dbReference type="SUPFAM" id="SSF90123">
    <property type="entry name" value="ABC transporter transmembrane region"/>
    <property type="match status" value="1"/>
</dbReference>
<evidence type="ECO:0000256" key="8">
    <source>
        <dbReference type="ARBA" id="ARBA00022989"/>
    </source>
</evidence>
<dbReference type="Proteomes" id="UP000199065">
    <property type="component" value="Unassembled WGS sequence"/>
</dbReference>
<evidence type="ECO:0000256" key="2">
    <source>
        <dbReference type="ARBA" id="ARBA00022448"/>
    </source>
</evidence>
<gene>
    <name evidence="13" type="ORF">SAMN05660282_01273</name>
</gene>
<dbReference type="GO" id="GO:0016887">
    <property type="term" value="F:ATP hydrolysis activity"/>
    <property type="evidence" value="ECO:0007669"/>
    <property type="project" value="InterPro"/>
</dbReference>
<evidence type="ECO:0000256" key="7">
    <source>
        <dbReference type="ARBA" id="ARBA00022840"/>
    </source>
</evidence>
<keyword evidence="7 13" id="KW-0067">ATP-binding</keyword>
<keyword evidence="5 10" id="KW-0812">Transmembrane</keyword>
<protein>
    <submittedName>
        <fullName evidence="13">ATP-binding cassette, subfamily C</fullName>
    </submittedName>
</protein>
<feature type="transmembrane region" description="Helical" evidence="10">
    <location>
        <begin position="170"/>
        <end position="187"/>
    </location>
</feature>
<feature type="transmembrane region" description="Helical" evidence="10">
    <location>
        <begin position="71"/>
        <end position="94"/>
    </location>
</feature>
<feature type="transmembrane region" description="Helical" evidence="10">
    <location>
        <begin position="32"/>
        <end position="59"/>
    </location>
</feature>
<dbReference type="GO" id="GO:0005524">
    <property type="term" value="F:ATP binding"/>
    <property type="evidence" value="ECO:0007669"/>
    <property type="project" value="UniProtKB-KW"/>
</dbReference>
<reference evidence="13 14" key="1">
    <citation type="submission" date="2016-10" db="EMBL/GenBank/DDBJ databases">
        <authorList>
            <person name="de Groot N.N."/>
        </authorList>
    </citation>
    <scope>NUCLEOTIDE SEQUENCE [LARGE SCALE GENOMIC DNA]</scope>
    <source>
        <strain>J11</strain>
        <strain evidence="14">PG 39</strain>
    </source>
</reference>
<dbReference type="PANTHER" id="PTHR43394">
    <property type="entry name" value="ATP-DEPENDENT PERMEASE MDL1, MITOCHONDRIAL"/>
    <property type="match status" value="1"/>
</dbReference>
<dbReference type="FunFam" id="3.40.50.300:FF:001001">
    <property type="entry name" value="Multidrug ABC transporter ATP-binding protein"/>
    <property type="match status" value="1"/>
</dbReference>
<evidence type="ECO:0000256" key="4">
    <source>
        <dbReference type="ARBA" id="ARBA00022519"/>
    </source>
</evidence>
<feature type="transmembrane region" description="Helical" evidence="10">
    <location>
        <begin position="143"/>
        <end position="163"/>
    </location>
</feature>
<proteinExistence type="predicted"/>
<feature type="transmembrane region" description="Helical" evidence="10">
    <location>
        <begin position="262"/>
        <end position="280"/>
    </location>
</feature>
<dbReference type="GO" id="GO:0005886">
    <property type="term" value="C:plasma membrane"/>
    <property type="evidence" value="ECO:0007669"/>
    <property type="project" value="UniProtKB-SubCell"/>
</dbReference>